<name>A0A9N8E8W9_9STRA</name>
<organism evidence="2 3">
    <name type="scientific">Seminavis robusta</name>
    <dbReference type="NCBI Taxonomy" id="568900"/>
    <lineage>
        <taxon>Eukaryota</taxon>
        <taxon>Sar</taxon>
        <taxon>Stramenopiles</taxon>
        <taxon>Ochrophyta</taxon>
        <taxon>Bacillariophyta</taxon>
        <taxon>Bacillariophyceae</taxon>
        <taxon>Bacillariophycidae</taxon>
        <taxon>Naviculales</taxon>
        <taxon>Naviculaceae</taxon>
        <taxon>Seminavis</taxon>
    </lineage>
</organism>
<keyword evidence="3" id="KW-1185">Reference proteome</keyword>
<reference evidence="2" key="1">
    <citation type="submission" date="2020-06" db="EMBL/GenBank/DDBJ databases">
        <authorList>
            <consortium name="Plant Systems Biology data submission"/>
        </authorList>
    </citation>
    <scope>NUCLEOTIDE SEQUENCE</scope>
    <source>
        <strain evidence="2">D6</strain>
    </source>
</reference>
<comment type="caution">
    <text evidence="2">The sequence shown here is derived from an EMBL/GenBank/DDBJ whole genome shotgun (WGS) entry which is preliminary data.</text>
</comment>
<accession>A0A9N8E8W9</accession>
<dbReference type="Proteomes" id="UP001153069">
    <property type="component" value="Unassembled WGS sequence"/>
</dbReference>
<feature type="region of interest" description="Disordered" evidence="1">
    <location>
        <begin position="476"/>
        <end position="512"/>
    </location>
</feature>
<dbReference type="OrthoDB" id="44434at2759"/>
<dbReference type="EMBL" id="CAICTM010000784">
    <property type="protein sequence ID" value="CAB9516468.1"/>
    <property type="molecule type" value="Genomic_DNA"/>
</dbReference>
<gene>
    <name evidence="2" type="ORF">SEMRO_785_G202110.1</name>
</gene>
<evidence type="ECO:0000256" key="1">
    <source>
        <dbReference type="SAM" id="MobiDB-lite"/>
    </source>
</evidence>
<sequence>MDEDNTNSNSNQNVAMEQEAIVSRFASLMVSQASDLPPQPMNEWVKNDLLRCLGDSLSDDVVVCTLPCLDVKVTENSENPLPEVGQHMGEKERAASMKDQSGLHPIMEASVLSSGAEATTDGATKEVVEKKPTQTTTCNTSSWTKATIENAPSALLKNVADSFSSLVDSRVRSWTLLMLKQSLSSGDSASRTNLLKMLSATIKVASSMSTFKTLPLPPSAGGQSKEADVILPLIFEVAITISVGDKSEQVTLRAPGTVSGNFAPESPKGLSKVDIRLDSKALLGSMADKARLVVFKTVANVTSADLKAKKAEAEKPSAAPIGALSGGFSSSLRLTTVQATNSPRLAKARHSALKLNSVLQGTTAGKNADSGGIRKQRSVQWDHPMELPTIKGSSSTPPEPKKARVAQTATRLKSFKSFGRPHAEDSAAGPRNATFGNFGRGPIWGRDGKLANHPMPVNALERQRMDLMGAKVTGSVNATFGSPTSINPPSRLTAAGRSGSSGNMSARLPSSIPRTATALESWLLNASGGS</sequence>
<evidence type="ECO:0000313" key="2">
    <source>
        <dbReference type="EMBL" id="CAB9516468.1"/>
    </source>
</evidence>
<feature type="compositionally biased region" description="Polar residues" evidence="1">
    <location>
        <begin position="476"/>
        <end position="490"/>
    </location>
</feature>
<dbReference type="AlphaFoldDB" id="A0A9N8E8W9"/>
<evidence type="ECO:0000313" key="3">
    <source>
        <dbReference type="Proteomes" id="UP001153069"/>
    </source>
</evidence>
<protein>
    <submittedName>
        <fullName evidence="2">Uncharacterized protein</fullName>
    </submittedName>
</protein>
<feature type="region of interest" description="Disordered" evidence="1">
    <location>
        <begin position="362"/>
        <end position="404"/>
    </location>
</feature>
<proteinExistence type="predicted"/>